<gene>
    <name evidence="1" type="ORF">PsorP6_016198</name>
</gene>
<proteinExistence type="predicted"/>
<name>A0ACC0VNY0_9STRA</name>
<comment type="caution">
    <text evidence="1">The sequence shown here is derived from an EMBL/GenBank/DDBJ whole genome shotgun (WGS) entry which is preliminary data.</text>
</comment>
<organism evidence="1 2">
    <name type="scientific">Peronosclerospora sorghi</name>
    <dbReference type="NCBI Taxonomy" id="230839"/>
    <lineage>
        <taxon>Eukaryota</taxon>
        <taxon>Sar</taxon>
        <taxon>Stramenopiles</taxon>
        <taxon>Oomycota</taxon>
        <taxon>Peronosporomycetes</taxon>
        <taxon>Peronosporales</taxon>
        <taxon>Peronosporaceae</taxon>
        <taxon>Peronosclerospora</taxon>
    </lineage>
</organism>
<evidence type="ECO:0000313" key="2">
    <source>
        <dbReference type="Proteomes" id="UP001163321"/>
    </source>
</evidence>
<protein>
    <submittedName>
        <fullName evidence="1">Uncharacterized protein</fullName>
    </submittedName>
</protein>
<dbReference type="Proteomes" id="UP001163321">
    <property type="component" value="Chromosome 8"/>
</dbReference>
<accession>A0ACC0VNY0</accession>
<evidence type="ECO:0000313" key="1">
    <source>
        <dbReference type="EMBL" id="KAI9907471.1"/>
    </source>
</evidence>
<sequence>MISYLISKLNRQKLLRSFVIAIGQGAKPLRNKRSSIRTTLLQHVQVRHKLVPPMFILCLTCFLRDECSRYCSLEEEG</sequence>
<keyword evidence="2" id="KW-1185">Reference proteome</keyword>
<reference evidence="1 2" key="1">
    <citation type="journal article" date="2022" name="bioRxiv">
        <title>The genome of the oomycete Peronosclerospora sorghi, a cosmopolitan pathogen of maize and sorghum, is inflated with dispersed pseudogenes.</title>
        <authorList>
            <person name="Fletcher K."/>
            <person name="Martin F."/>
            <person name="Isakeit T."/>
            <person name="Cavanaugh K."/>
            <person name="Magill C."/>
            <person name="Michelmore R."/>
        </authorList>
    </citation>
    <scope>NUCLEOTIDE SEQUENCE [LARGE SCALE GENOMIC DNA]</scope>
    <source>
        <strain evidence="1">P6</strain>
    </source>
</reference>
<dbReference type="EMBL" id="CM047587">
    <property type="protein sequence ID" value="KAI9907471.1"/>
    <property type="molecule type" value="Genomic_DNA"/>
</dbReference>